<feature type="region of interest" description="Disordered" evidence="1">
    <location>
        <begin position="1"/>
        <end position="37"/>
    </location>
</feature>
<dbReference type="EMBL" id="JANPWB010000006">
    <property type="protein sequence ID" value="KAJ1180647.1"/>
    <property type="molecule type" value="Genomic_DNA"/>
</dbReference>
<protein>
    <submittedName>
        <fullName evidence="2">Uncharacterized protein</fullName>
    </submittedName>
</protein>
<proteinExistence type="predicted"/>
<name>A0AAV7TYJ2_PLEWA</name>
<gene>
    <name evidence="2" type="ORF">NDU88_005867</name>
</gene>
<evidence type="ECO:0000313" key="3">
    <source>
        <dbReference type="Proteomes" id="UP001066276"/>
    </source>
</evidence>
<sequence length="74" mass="8296">MLSTSTRGAATGDREESVNKEAPREMNADKSGHPQSWDTTACNVLAQFCLKKRTNVVFQTPFQLATQHWPYDVP</sequence>
<dbReference type="AlphaFoldDB" id="A0AAV7TYJ2"/>
<keyword evidence="3" id="KW-1185">Reference proteome</keyword>
<comment type="caution">
    <text evidence="2">The sequence shown here is derived from an EMBL/GenBank/DDBJ whole genome shotgun (WGS) entry which is preliminary data.</text>
</comment>
<dbReference type="Proteomes" id="UP001066276">
    <property type="component" value="Chromosome 3_2"/>
</dbReference>
<accession>A0AAV7TYJ2</accession>
<reference evidence="2" key="1">
    <citation type="journal article" date="2022" name="bioRxiv">
        <title>Sequencing and chromosome-scale assembly of the giantPleurodeles waltlgenome.</title>
        <authorList>
            <person name="Brown T."/>
            <person name="Elewa A."/>
            <person name="Iarovenko S."/>
            <person name="Subramanian E."/>
            <person name="Araus A.J."/>
            <person name="Petzold A."/>
            <person name="Susuki M."/>
            <person name="Suzuki K.-i.T."/>
            <person name="Hayashi T."/>
            <person name="Toyoda A."/>
            <person name="Oliveira C."/>
            <person name="Osipova E."/>
            <person name="Leigh N.D."/>
            <person name="Simon A."/>
            <person name="Yun M.H."/>
        </authorList>
    </citation>
    <scope>NUCLEOTIDE SEQUENCE</scope>
    <source>
        <strain evidence="2">20211129_DDA</strain>
        <tissue evidence="2">Liver</tissue>
    </source>
</reference>
<evidence type="ECO:0000256" key="1">
    <source>
        <dbReference type="SAM" id="MobiDB-lite"/>
    </source>
</evidence>
<organism evidence="2 3">
    <name type="scientific">Pleurodeles waltl</name>
    <name type="common">Iberian ribbed newt</name>
    <dbReference type="NCBI Taxonomy" id="8319"/>
    <lineage>
        <taxon>Eukaryota</taxon>
        <taxon>Metazoa</taxon>
        <taxon>Chordata</taxon>
        <taxon>Craniata</taxon>
        <taxon>Vertebrata</taxon>
        <taxon>Euteleostomi</taxon>
        <taxon>Amphibia</taxon>
        <taxon>Batrachia</taxon>
        <taxon>Caudata</taxon>
        <taxon>Salamandroidea</taxon>
        <taxon>Salamandridae</taxon>
        <taxon>Pleurodelinae</taxon>
        <taxon>Pleurodeles</taxon>
    </lineage>
</organism>
<evidence type="ECO:0000313" key="2">
    <source>
        <dbReference type="EMBL" id="KAJ1180647.1"/>
    </source>
</evidence>
<feature type="compositionally biased region" description="Basic and acidic residues" evidence="1">
    <location>
        <begin position="12"/>
        <end position="32"/>
    </location>
</feature>